<dbReference type="Gramene" id="TraesLDM7D03G04488680.1">
    <property type="protein sequence ID" value="TraesLDM7D03G04488680.1"/>
    <property type="gene ID" value="TraesLDM7D03G04488680"/>
</dbReference>
<dbReference type="GeneID" id="123166745"/>
<dbReference type="STRING" id="4565.A0A3B6TZ76"/>
<dbReference type="Gramene" id="TraesSTA7D03G04475450.1">
    <property type="protein sequence ID" value="TraesSTA7D03G04475450.1"/>
    <property type="gene ID" value="TraesSTA7D03G04475450"/>
</dbReference>
<dbReference type="PRINTS" id="PR00385">
    <property type="entry name" value="P450"/>
</dbReference>
<dbReference type="PaxDb" id="4565-Traes_7DL_99FD17B28.1"/>
<dbReference type="GO" id="GO:0004497">
    <property type="term" value="F:monooxygenase activity"/>
    <property type="evidence" value="ECO:0007669"/>
    <property type="project" value="UniProtKB-KW"/>
</dbReference>
<dbReference type="Gramene" id="TraesJAG7D03G04462590.1">
    <property type="protein sequence ID" value="TraesJAG7D03G04462590.1"/>
    <property type="gene ID" value="TraesJAG7D03G04462590"/>
</dbReference>
<keyword evidence="2 8" id="KW-0812">Transmembrane</keyword>
<dbReference type="InterPro" id="IPR002401">
    <property type="entry name" value="Cyt_P450_E_grp-I"/>
</dbReference>
<sequence>MAMAELIEPVVFPPLYPLLLPLLVIVPLLYLVRSSPRQNRGTQRRLPPSPWALPVIGHLHHLAGALPHRAMRDLSRRHGPLMLLRLCELRIVVASSAGAAREMLRTHDLAFAGRPMTPTGRVLLGDSLGVIAAPYGRAWRQLRVICTLELLTARRVRSFAPVRAEEVGRLLRSLAPEPGSAPAAVNLSERIAACVADSAVRAIVGSRFANRGAFLRLLERRMKLVPAKCLPDLFPSSRLAMLVSSMPRRIRRERREMMEFVDAIVREHQQNRVAAGDDEDLLDVLLRVQSEGELDPPLTDDDVKTVIIDMFMAGSETSATLLQWAMAELVKNPGAMRKAQEEVRREVSGRVTEDVLGSLGYLGLVIKETLRLHPPATLILRECRAACRVLGFDVPAGAMVLVNAWAVGRDAGSWGADAEEFRPERFDGSGVDFRGTDFEYIPFGAGRRMCPGVAFGLANVELALASLLHHFDWELPEPGEELDMAEAMGLTTRRRSDLLLVPKLRVPLPC</sequence>
<dbReference type="PRINTS" id="PR00463">
    <property type="entry name" value="EP450I"/>
</dbReference>
<evidence type="ECO:0000313" key="9">
    <source>
        <dbReference type="EnsemblPlants" id="TraesCS7D02G511300.1"/>
    </source>
</evidence>
<keyword evidence="6 7" id="KW-0349">Heme</keyword>
<protein>
    <recommendedName>
        <fullName evidence="11">Cytochrome P450</fullName>
    </recommendedName>
</protein>
<keyword evidence="10" id="KW-1185">Reference proteome</keyword>
<dbReference type="CDD" id="cd11072">
    <property type="entry name" value="CYP71-like"/>
    <property type="match status" value="1"/>
</dbReference>
<dbReference type="Proteomes" id="UP000019116">
    <property type="component" value="Chromosome 7D"/>
</dbReference>
<dbReference type="PANTHER" id="PTHR47955:SF21">
    <property type="entry name" value="OS06G0642300 PROTEIN"/>
    <property type="match status" value="1"/>
</dbReference>
<name>A0A3B6TZ76_WHEAT</name>
<comment type="similarity">
    <text evidence="1 7">Belongs to the cytochrome P450 family.</text>
</comment>
<reference evidence="9" key="2">
    <citation type="submission" date="2018-10" db="UniProtKB">
        <authorList>
            <consortium name="EnsemblPlants"/>
        </authorList>
    </citation>
    <scope>IDENTIFICATION</scope>
</reference>
<evidence type="ECO:0000256" key="4">
    <source>
        <dbReference type="ARBA" id="ARBA00022989"/>
    </source>
</evidence>
<keyword evidence="7" id="KW-0503">Monooxygenase</keyword>
<dbReference type="Gramene" id="TraesLAC7D03G04429340.1">
    <property type="protein sequence ID" value="TraesLAC7D03G04429340.1"/>
    <property type="gene ID" value="TraesLAC7D03G04429340"/>
</dbReference>
<proteinExistence type="inferred from homology"/>
<keyword evidence="3 6" id="KW-0479">Metal-binding</keyword>
<evidence type="ECO:0000256" key="3">
    <source>
        <dbReference type="ARBA" id="ARBA00022723"/>
    </source>
</evidence>
<dbReference type="OMA" id="PIAFRIC"/>
<keyword evidence="7" id="KW-0560">Oxidoreductase</keyword>
<dbReference type="Gene3D" id="1.10.630.10">
    <property type="entry name" value="Cytochrome P450"/>
    <property type="match status" value="1"/>
</dbReference>
<dbReference type="Gramene" id="TraesCLE_scaffold_033672_01G000100.1">
    <property type="protein sequence ID" value="TraesCLE_scaffold_033672_01G000100.1"/>
    <property type="gene ID" value="TraesCLE_scaffold_033672_01G000100"/>
</dbReference>
<dbReference type="Gramene" id="TraesROB_scaffold_003357_01G001000.1">
    <property type="protein sequence ID" value="TraesROB_scaffold_003357_01G001000.1"/>
    <property type="gene ID" value="TraesROB_scaffold_003357_01G001000"/>
</dbReference>
<dbReference type="PANTHER" id="PTHR47955">
    <property type="entry name" value="CYTOCHROME P450 FAMILY 71 PROTEIN"/>
    <property type="match status" value="1"/>
</dbReference>
<evidence type="ECO:0008006" key="11">
    <source>
        <dbReference type="Google" id="ProtNLM"/>
    </source>
</evidence>
<dbReference type="Gramene" id="TraesCS7D03G1208300.1">
    <property type="protein sequence ID" value="TraesCS7D03G1208300.1.CDS"/>
    <property type="gene ID" value="TraesCS7D03G1208300"/>
</dbReference>
<dbReference type="SUPFAM" id="SSF48264">
    <property type="entry name" value="Cytochrome P450"/>
    <property type="match status" value="1"/>
</dbReference>
<dbReference type="Gramene" id="TraesSYM7D03G04536250.1">
    <property type="protein sequence ID" value="TraesSYM7D03G04536250.1"/>
    <property type="gene ID" value="TraesSYM7D03G04536250"/>
</dbReference>
<evidence type="ECO:0000256" key="6">
    <source>
        <dbReference type="PIRSR" id="PIRSR602401-1"/>
    </source>
</evidence>
<evidence type="ECO:0000256" key="1">
    <source>
        <dbReference type="ARBA" id="ARBA00010617"/>
    </source>
</evidence>
<dbReference type="Gramene" id="TraesCAD_scaffold_003655_01G000100.1">
    <property type="protein sequence ID" value="TraesCAD_scaffold_003655_01G000100.1"/>
    <property type="gene ID" value="TraesCAD_scaffold_003655_01G000100"/>
</dbReference>
<evidence type="ECO:0000256" key="8">
    <source>
        <dbReference type="SAM" id="Phobius"/>
    </source>
</evidence>
<dbReference type="EnsemblPlants" id="TraesCS7D02G511300.1">
    <property type="protein sequence ID" value="TraesCS7D02G511300.1"/>
    <property type="gene ID" value="TraesCS7D02G511300"/>
</dbReference>
<comment type="cofactor">
    <cofactor evidence="6">
        <name>heme</name>
        <dbReference type="ChEBI" id="CHEBI:30413"/>
    </cofactor>
</comment>
<dbReference type="Gramene" id="TraesKAR7D01G0444580.1">
    <property type="protein sequence ID" value="cds.TraesKAR7D01G0444580.1"/>
    <property type="gene ID" value="TraesKAR7D01G0444580"/>
</dbReference>
<keyword evidence="4 8" id="KW-1133">Transmembrane helix</keyword>
<accession>A0A3B6TZ76</accession>
<dbReference type="PROSITE" id="PS00086">
    <property type="entry name" value="CYTOCHROME_P450"/>
    <property type="match status" value="1"/>
</dbReference>
<evidence type="ECO:0000256" key="5">
    <source>
        <dbReference type="ARBA" id="ARBA00023004"/>
    </source>
</evidence>
<organism evidence="9">
    <name type="scientific">Triticum aestivum</name>
    <name type="common">Wheat</name>
    <dbReference type="NCBI Taxonomy" id="4565"/>
    <lineage>
        <taxon>Eukaryota</taxon>
        <taxon>Viridiplantae</taxon>
        <taxon>Streptophyta</taxon>
        <taxon>Embryophyta</taxon>
        <taxon>Tracheophyta</taxon>
        <taxon>Spermatophyta</taxon>
        <taxon>Magnoliopsida</taxon>
        <taxon>Liliopsida</taxon>
        <taxon>Poales</taxon>
        <taxon>Poaceae</taxon>
        <taxon>BOP clade</taxon>
        <taxon>Pooideae</taxon>
        <taxon>Triticodae</taxon>
        <taxon>Triticeae</taxon>
        <taxon>Triticinae</taxon>
        <taxon>Triticum</taxon>
    </lineage>
</organism>
<dbReference type="Gramene" id="TraesNOR7D03G04530500.1">
    <property type="protein sequence ID" value="TraesNOR7D03G04530500.1"/>
    <property type="gene ID" value="TraesNOR7D03G04530500"/>
</dbReference>
<evidence type="ECO:0000256" key="7">
    <source>
        <dbReference type="RuleBase" id="RU000461"/>
    </source>
</evidence>
<dbReference type="Gramene" id="TraesCS7D02G511300.1">
    <property type="protein sequence ID" value="TraesCS7D02G511300.1"/>
    <property type="gene ID" value="TraesCS7D02G511300"/>
</dbReference>
<dbReference type="InterPro" id="IPR001128">
    <property type="entry name" value="Cyt_P450"/>
</dbReference>
<keyword evidence="5 6" id="KW-0408">Iron</keyword>
<keyword evidence="8" id="KW-0472">Membrane</keyword>
<dbReference type="GO" id="GO:0005506">
    <property type="term" value="F:iron ion binding"/>
    <property type="evidence" value="ECO:0007669"/>
    <property type="project" value="InterPro"/>
</dbReference>
<dbReference type="RefSeq" id="XP_044440479.1">
    <property type="nucleotide sequence ID" value="XM_044584544.1"/>
</dbReference>
<dbReference type="SMR" id="A0A3B6TZ76"/>
<gene>
    <name evidence="9" type="primary">LOC123166745</name>
</gene>
<reference evidence="9" key="1">
    <citation type="submission" date="2018-08" db="EMBL/GenBank/DDBJ databases">
        <authorList>
            <person name="Rossello M."/>
        </authorList>
    </citation>
    <scope>NUCLEOTIDE SEQUENCE [LARGE SCALE GENOMIC DNA]</scope>
    <source>
        <strain evidence="9">cv. Chinese Spring</strain>
    </source>
</reference>
<feature type="binding site" description="axial binding residue" evidence="6">
    <location>
        <position position="450"/>
    </location>
    <ligand>
        <name>heme</name>
        <dbReference type="ChEBI" id="CHEBI:30413"/>
    </ligand>
    <ligandPart>
        <name>Fe</name>
        <dbReference type="ChEBI" id="CHEBI:18248"/>
    </ligandPart>
</feature>
<dbReference type="Gramene" id="TraesWEE_scaffold_063241_01G000100.1">
    <property type="protein sequence ID" value="TraesWEE_scaffold_063241_01G000100.1"/>
    <property type="gene ID" value="TraesWEE_scaffold_063241_01G000100"/>
</dbReference>
<dbReference type="Gramene" id="TraesPARA_EIv1.0_2632370.1">
    <property type="protein sequence ID" value="TraesPARA_EIv1.0_2632370.1.CDS"/>
    <property type="gene ID" value="TraesPARA_EIv1.0_2632370"/>
</dbReference>
<dbReference type="AlphaFoldDB" id="A0A3B6TZ76"/>
<dbReference type="GO" id="GO:0016705">
    <property type="term" value="F:oxidoreductase activity, acting on paired donors, with incorporation or reduction of molecular oxygen"/>
    <property type="evidence" value="ECO:0007669"/>
    <property type="project" value="InterPro"/>
</dbReference>
<dbReference type="InterPro" id="IPR036396">
    <property type="entry name" value="Cyt_P450_sf"/>
</dbReference>
<dbReference type="Gramene" id="TraesMAC7D03G04473780.1">
    <property type="protein sequence ID" value="TraesMAC7D03G04473780.1"/>
    <property type="gene ID" value="TraesMAC7D03G04473780"/>
</dbReference>
<dbReference type="KEGG" id="taes:123166745"/>
<dbReference type="Gramene" id="TraesJUL7D03G04526420.1">
    <property type="protein sequence ID" value="TraesJUL7D03G04526420.1"/>
    <property type="gene ID" value="TraesJUL7D03G04526420"/>
</dbReference>
<evidence type="ECO:0000313" key="10">
    <source>
        <dbReference type="Proteomes" id="UP000019116"/>
    </source>
</evidence>
<dbReference type="InterPro" id="IPR017972">
    <property type="entry name" value="Cyt_P450_CS"/>
</dbReference>
<feature type="transmembrane region" description="Helical" evidence="8">
    <location>
        <begin position="15"/>
        <end position="32"/>
    </location>
</feature>
<evidence type="ECO:0000256" key="2">
    <source>
        <dbReference type="ARBA" id="ARBA00022692"/>
    </source>
</evidence>
<dbReference type="FunFam" id="1.10.630.10:FF:000064">
    <property type="entry name" value="Cytochrome P450 monooxygenase"/>
    <property type="match status" value="1"/>
</dbReference>
<dbReference type="GO" id="GO:0020037">
    <property type="term" value="F:heme binding"/>
    <property type="evidence" value="ECO:0007669"/>
    <property type="project" value="InterPro"/>
</dbReference>
<dbReference type="Pfam" id="PF00067">
    <property type="entry name" value="p450"/>
    <property type="match status" value="1"/>
</dbReference>